<keyword evidence="3" id="KW-0998">Cell outer membrane</keyword>
<dbReference type="Gene3D" id="3.40.50.410">
    <property type="entry name" value="von Willebrand factor, type A domain"/>
    <property type="match status" value="1"/>
</dbReference>
<evidence type="ECO:0000256" key="3">
    <source>
        <dbReference type="ARBA" id="ARBA00023237"/>
    </source>
</evidence>
<evidence type="ECO:0000313" key="8">
    <source>
        <dbReference type="EMBL" id="QCD44321.1"/>
    </source>
</evidence>
<dbReference type="InterPro" id="IPR006690">
    <property type="entry name" value="OMPA-like_CS"/>
</dbReference>
<evidence type="ECO:0000259" key="6">
    <source>
        <dbReference type="PROSITE" id="PS50234"/>
    </source>
</evidence>
<dbReference type="InterPro" id="IPR006665">
    <property type="entry name" value="OmpA-like"/>
</dbReference>
<protein>
    <submittedName>
        <fullName evidence="8">Putative OmpA/MotB domain protein</fullName>
    </submittedName>
</protein>
<dbReference type="AlphaFoldDB" id="A0A6G5QF91"/>
<gene>
    <name evidence="8" type="ORF">CMUC_0509</name>
</gene>
<dbReference type="PANTHER" id="PTHR30329">
    <property type="entry name" value="STATOR ELEMENT OF FLAGELLAR MOTOR COMPLEX"/>
    <property type="match status" value="1"/>
</dbReference>
<reference evidence="8 9" key="1">
    <citation type="submission" date="2016-07" db="EMBL/GenBank/DDBJ databases">
        <title>Comparative genomics of the Campylobacter concisus group.</title>
        <authorList>
            <person name="Miller W.G."/>
            <person name="Yee E."/>
            <person name="Chapman M.H."/>
            <person name="Huynh S."/>
            <person name="Bono J.L."/>
            <person name="On S.L.W."/>
            <person name="StLeger J."/>
            <person name="Foster G."/>
            <person name="Parker C.T."/>
        </authorList>
    </citation>
    <scope>NUCLEOTIDE SEQUENCE [LARGE SCALE GENOMIC DNA]</scope>
    <source>
        <strain evidence="8 9">CCUG 21559</strain>
    </source>
</reference>
<dbReference type="SUPFAM" id="SSF53300">
    <property type="entry name" value="vWA-like"/>
    <property type="match status" value="1"/>
</dbReference>
<evidence type="ECO:0000259" key="7">
    <source>
        <dbReference type="PROSITE" id="PS51123"/>
    </source>
</evidence>
<dbReference type="PRINTS" id="PR01023">
    <property type="entry name" value="NAFLGMOTY"/>
</dbReference>
<dbReference type="InterPro" id="IPR002035">
    <property type="entry name" value="VWF_A"/>
</dbReference>
<dbReference type="Pfam" id="PF13519">
    <property type="entry name" value="VWA_2"/>
    <property type="match status" value="1"/>
</dbReference>
<dbReference type="SMART" id="SM00327">
    <property type="entry name" value="VWA"/>
    <property type="match status" value="1"/>
</dbReference>
<evidence type="ECO:0000313" key="9">
    <source>
        <dbReference type="Proteomes" id="UP000503264"/>
    </source>
</evidence>
<dbReference type="PROSITE" id="PS51257">
    <property type="entry name" value="PROKAR_LIPOPROTEIN"/>
    <property type="match status" value="1"/>
</dbReference>
<dbReference type="InterPro" id="IPR050330">
    <property type="entry name" value="Bact_OuterMem_StrucFunc"/>
</dbReference>
<dbReference type="Proteomes" id="UP000503264">
    <property type="component" value="Chromosome"/>
</dbReference>
<dbReference type="InterPro" id="IPR006664">
    <property type="entry name" value="OMP_bac"/>
</dbReference>
<dbReference type="PROSITE" id="PS50234">
    <property type="entry name" value="VWFA"/>
    <property type="match status" value="1"/>
</dbReference>
<dbReference type="Pfam" id="PF00691">
    <property type="entry name" value="OmpA"/>
    <property type="match status" value="1"/>
</dbReference>
<dbReference type="InterPro" id="IPR036465">
    <property type="entry name" value="vWFA_dom_sf"/>
</dbReference>
<sequence length="346" mass="38457">MIKKIGVFAIAMILAGCASNSKNLEQMVQNEVVDTQKPLTLFVIDTSESMTKTDKHSGLSRMETAKKNLKDIILTLDTQKTNLGLISFGYVKSTDNGKDVCSLNTDIKATANVDYFNAKTELLQAQKDSYTPLAKAIDEANSFIKQQPSKKVHLIIISDGCDTCGGSPMTQLKKLESENPYVEISTYVLGYEVEEYTNCQLDKLGKYYDIKDSKDMAAALNEIGTKLAITDGNWENGVYSFNINFDFDSSYIKPEFTQNVQKLADYITKSGNKMQIQGHTDNIGNSDYNTHLSQRRANAVKEKLIELGVDSSKLEAVGYGQDAPKADNSTKEGRYENRRVEAHVIK</sequence>
<evidence type="ECO:0000256" key="1">
    <source>
        <dbReference type="ARBA" id="ARBA00004442"/>
    </source>
</evidence>
<dbReference type="PANTHER" id="PTHR30329:SF21">
    <property type="entry name" value="LIPOPROTEIN YIAD-RELATED"/>
    <property type="match status" value="1"/>
</dbReference>
<dbReference type="SUPFAM" id="SSF103088">
    <property type="entry name" value="OmpA-like"/>
    <property type="match status" value="1"/>
</dbReference>
<feature type="compositionally biased region" description="Basic and acidic residues" evidence="5">
    <location>
        <begin position="324"/>
        <end position="346"/>
    </location>
</feature>
<dbReference type="PRINTS" id="PR01021">
    <property type="entry name" value="OMPADOMAIN"/>
</dbReference>
<evidence type="ECO:0000256" key="2">
    <source>
        <dbReference type="ARBA" id="ARBA00023136"/>
    </source>
</evidence>
<dbReference type="EMBL" id="CP012542">
    <property type="protein sequence ID" value="QCD44321.1"/>
    <property type="molecule type" value="Genomic_DNA"/>
</dbReference>
<name>A0A6G5QF91_9BACT</name>
<comment type="subcellular location">
    <subcellularLocation>
        <location evidence="1">Cell outer membrane</location>
    </subcellularLocation>
</comment>
<keyword evidence="9" id="KW-1185">Reference proteome</keyword>
<dbReference type="PROSITE" id="PS51123">
    <property type="entry name" value="OMPA_2"/>
    <property type="match status" value="1"/>
</dbReference>
<feature type="domain" description="OmpA-like" evidence="7">
    <location>
        <begin position="232"/>
        <end position="346"/>
    </location>
</feature>
<dbReference type="InterPro" id="IPR036737">
    <property type="entry name" value="OmpA-like_sf"/>
</dbReference>
<feature type="region of interest" description="Disordered" evidence="5">
    <location>
        <begin position="320"/>
        <end position="346"/>
    </location>
</feature>
<dbReference type="RefSeq" id="WP_171993486.1">
    <property type="nucleotide sequence ID" value="NZ_CP012542.1"/>
</dbReference>
<feature type="domain" description="VWFA" evidence="6">
    <location>
        <begin position="39"/>
        <end position="227"/>
    </location>
</feature>
<dbReference type="CDD" id="cd07185">
    <property type="entry name" value="OmpA_C-like"/>
    <property type="match status" value="1"/>
</dbReference>
<dbReference type="PROSITE" id="PS01068">
    <property type="entry name" value="OMPA_1"/>
    <property type="match status" value="1"/>
</dbReference>
<dbReference type="GO" id="GO:0009279">
    <property type="term" value="C:cell outer membrane"/>
    <property type="evidence" value="ECO:0007669"/>
    <property type="project" value="UniProtKB-SubCell"/>
</dbReference>
<proteinExistence type="predicted"/>
<keyword evidence="2 4" id="KW-0472">Membrane</keyword>
<evidence type="ECO:0000256" key="5">
    <source>
        <dbReference type="SAM" id="MobiDB-lite"/>
    </source>
</evidence>
<evidence type="ECO:0000256" key="4">
    <source>
        <dbReference type="PROSITE-ProRule" id="PRU00473"/>
    </source>
</evidence>
<organism evidence="8 9">
    <name type="scientific">Campylobacter mucosalis CCUG 21559</name>
    <dbReference type="NCBI Taxonomy" id="1032067"/>
    <lineage>
        <taxon>Bacteria</taxon>
        <taxon>Pseudomonadati</taxon>
        <taxon>Campylobacterota</taxon>
        <taxon>Epsilonproteobacteria</taxon>
        <taxon>Campylobacterales</taxon>
        <taxon>Campylobacteraceae</taxon>
        <taxon>Campylobacter</taxon>
    </lineage>
</organism>
<accession>A0A6G5QF91</accession>
<dbReference type="Gene3D" id="3.30.1330.60">
    <property type="entry name" value="OmpA-like domain"/>
    <property type="match status" value="1"/>
</dbReference>